<evidence type="ECO:0000313" key="2">
    <source>
        <dbReference type="EMBL" id="RAT36426.1"/>
    </source>
</evidence>
<accession>A0ABX9EVS5</accession>
<protein>
    <submittedName>
        <fullName evidence="2">Modular protein</fullName>
    </submittedName>
</protein>
<dbReference type="Gene3D" id="3.40.50.300">
    <property type="entry name" value="P-loop containing nucleotide triphosphate hydrolases"/>
    <property type="match status" value="1"/>
</dbReference>
<dbReference type="SUPFAM" id="SSF52540">
    <property type="entry name" value="P-loop containing nucleoside triphosphate hydrolases"/>
    <property type="match status" value="1"/>
</dbReference>
<evidence type="ECO:0000256" key="1">
    <source>
        <dbReference type="ARBA" id="ARBA00022679"/>
    </source>
</evidence>
<reference evidence="2 3" key="1">
    <citation type="submission" date="2016-02" db="EMBL/GenBank/DDBJ databases">
        <title>Species-wide whole genome sequencing reveals diversity, host range in Lonsdalea quercina.</title>
        <authorList>
            <person name="Li Y."/>
        </authorList>
    </citation>
    <scope>NUCLEOTIDE SEQUENCE [LARGE SCALE GENOMIC DNA]</scope>
    <source>
        <strain evidence="2 3">CFCC 12721</strain>
    </source>
</reference>
<keyword evidence="1" id="KW-0808">Transferase</keyword>
<comment type="caution">
    <text evidence="2">The sequence shown here is derived from an EMBL/GenBank/DDBJ whole genome shotgun (WGS) entry which is preliminary data.</text>
</comment>
<name>A0ABX9EVS5_9GAMM</name>
<gene>
    <name evidence="2" type="ORF">AU492_04625</name>
</gene>
<keyword evidence="3" id="KW-1185">Reference proteome</keyword>
<dbReference type="InterPro" id="IPR027417">
    <property type="entry name" value="P-loop_NTPase"/>
</dbReference>
<organism evidence="2 3">
    <name type="scientific">Lonsdalea populi</name>
    <dbReference type="NCBI Taxonomy" id="1172565"/>
    <lineage>
        <taxon>Bacteria</taxon>
        <taxon>Pseudomonadati</taxon>
        <taxon>Pseudomonadota</taxon>
        <taxon>Gammaproteobacteria</taxon>
        <taxon>Enterobacterales</taxon>
        <taxon>Pectobacteriaceae</taxon>
        <taxon>Lonsdalea</taxon>
    </lineage>
</organism>
<dbReference type="EMBL" id="LUSW01000007">
    <property type="protein sequence ID" value="RAT36426.1"/>
    <property type="molecule type" value="Genomic_DNA"/>
</dbReference>
<dbReference type="RefSeq" id="WP_112103645.1">
    <property type="nucleotide sequence ID" value="NZ_LUSW01000007.1"/>
</dbReference>
<evidence type="ECO:0000313" key="3">
    <source>
        <dbReference type="Proteomes" id="UP000250186"/>
    </source>
</evidence>
<sequence length="312" mass="35263">MSGPSTTITPCELLTTNPVLLGGENRSGTTLLSVILDSHPDLVVGPEIDFTEPVNLGPHILAVCDFLDANESRLVGATKETLDPEWYDGAHFVVQCERFGLGRHEVKSLVKRLMAECGRDFFALEDRCRLIELMGEHRRKQTGTQRWGLKLQRRIKDIGTYAAIWPKARFIHIVRDGRDLAASHLKTVPDWGYQTIAEAANGWLEIVAHARLTAPDSRYLEIRYEDLVTRPRETIAQMLDFLGLPWNEAVMRHADQHHALFDKPWGHPSAETARQPLYQGRNGRYLQDLSPTQIAEFEHIAGAELKRLGYAL</sequence>
<dbReference type="Proteomes" id="UP000250186">
    <property type="component" value="Unassembled WGS sequence"/>
</dbReference>
<dbReference type="PANTHER" id="PTHR12788:SF10">
    <property type="entry name" value="PROTEIN-TYROSINE SULFOTRANSFERASE"/>
    <property type="match status" value="1"/>
</dbReference>
<dbReference type="InterPro" id="IPR026634">
    <property type="entry name" value="TPST-like"/>
</dbReference>
<proteinExistence type="predicted"/>
<dbReference type="PANTHER" id="PTHR12788">
    <property type="entry name" value="PROTEIN-TYROSINE SULFOTRANSFERASE 2"/>
    <property type="match status" value="1"/>
</dbReference>
<dbReference type="Pfam" id="PF13469">
    <property type="entry name" value="Sulfotransfer_3"/>
    <property type="match status" value="1"/>
</dbReference>